<evidence type="ECO:0000256" key="1">
    <source>
        <dbReference type="HAMAP-Rule" id="MF_01411"/>
    </source>
</evidence>
<name>A0A317FJK6_9PROT</name>
<proteinExistence type="inferred from homology"/>
<organism evidence="4 5">
    <name type="scientific">Falsiroseomonas bella</name>
    <dbReference type="NCBI Taxonomy" id="2184016"/>
    <lineage>
        <taxon>Bacteria</taxon>
        <taxon>Pseudomonadati</taxon>
        <taxon>Pseudomonadota</taxon>
        <taxon>Alphaproteobacteria</taxon>
        <taxon>Acetobacterales</taxon>
        <taxon>Roseomonadaceae</taxon>
        <taxon>Falsiroseomonas</taxon>
    </lineage>
</organism>
<feature type="region of interest" description="Disordered" evidence="2">
    <location>
        <begin position="1"/>
        <end position="20"/>
    </location>
</feature>
<keyword evidence="1" id="KW-0732">Signal</keyword>
<keyword evidence="5" id="KW-1185">Reference proteome</keyword>
<comment type="caution">
    <text evidence="1">Lacks conserved residue(s) required for the propagation of feature annotation.</text>
</comment>
<evidence type="ECO:0000313" key="5">
    <source>
        <dbReference type="Proteomes" id="UP000245765"/>
    </source>
</evidence>
<dbReference type="HAMAP" id="MF_01411">
    <property type="entry name" value="LPS_assembly_LptD"/>
    <property type="match status" value="1"/>
</dbReference>
<reference evidence="5" key="1">
    <citation type="submission" date="2018-05" db="EMBL/GenBank/DDBJ databases">
        <authorList>
            <person name="Du Z."/>
            <person name="Wang X."/>
        </authorList>
    </citation>
    <scope>NUCLEOTIDE SEQUENCE [LARGE SCALE GENOMIC DNA]</scope>
    <source>
        <strain evidence="5">CQN31</strain>
    </source>
</reference>
<dbReference type="InterPro" id="IPR020889">
    <property type="entry name" value="LipoPS_assembly_LptD"/>
</dbReference>
<evidence type="ECO:0000313" key="4">
    <source>
        <dbReference type="EMBL" id="PWS39231.1"/>
    </source>
</evidence>
<evidence type="ECO:0000256" key="2">
    <source>
        <dbReference type="SAM" id="MobiDB-lite"/>
    </source>
</evidence>
<dbReference type="OrthoDB" id="9760225at2"/>
<dbReference type="GO" id="GO:0009279">
    <property type="term" value="C:cell outer membrane"/>
    <property type="evidence" value="ECO:0007669"/>
    <property type="project" value="UniProtKB-SubCell"/>
</dbReference>
<gene>
    <name evidence="1" type="primary">lptD</name>
    <name evidence="4" type="ORF">DFH01_00440</name>
</gene>
<evidence type="ECO:0000259" key="3">
    <source>
        <dbReference type="Pfam" id="PF04453"/>
    </source>
</evidence>
<comment type="subunit">
    <text evidence="1">Component of the lipopolysaccharide transport and assembly complex.</text>
</comment>
<comment type="function">
    <text evidence="1">Involved in the assembly of lipopolysaccharide (LPS) at the surface of the outer membrane.</text>
</comment>
<dbReference type="AlphaFoldDB" id="A0A317FJK6"/>
<comment type="subcellular location">
    <subcellularLocation>
        <location evidence="1">Cell outer membrane</location>
    </subcellularLocation>
</comment>
<dbReference type="GO" id="GO:0043165">
    <property type="term" value="P:Gram-negative-bacterium-type cell outer membrane assembly"/>
    <property type="evidence" value="ECO:0007669"/>
    <property type="project" value="UniProtKB-UniRule"/>
</dbReference>
<comment type="similarity">
    <text evidence="1">Belongs to the LptD family.</text>
</comment>
<dbReference type="InterPro" id="IPR050218">
    <property type="entry name" value="LptD"/>
</dbReference>
<accession>A0A317FJK6</accession>
<dbReference type="Proteomes" id="UP000245765">
    <property type="component" value="Unassembled WGS sequence"/>
</dbReference>
<dbReference type="EMBL" id="QGNA01000001">
    <property type="protein sequence ID" value="PWS39231.1"/>
    <property type="molecule type" value="Genomic_DNA"/>
</dbReference>
<keyword evidence="1" id="KW-0998">Cell outer membrane</keyword>
<protein>
    <recommendedName>
        <fullName evidence="1">LPS-assembly protein LptD</fullName>
    </recommendedName>
</protein>
<dbReference type="GO" id="GO:0015920">
    <property type="term" value="P:lipopolysaccharide transport"/>
    <property type="evidence" value="ECO:0007669"/>
    <property type="project" value="InterPro"/>
</dbReference>
<dbReference type="GO" id="GO:1990351">
    <property type="term" value="C:transporter complex"/>
    <property type="evidence" value="ECO:0007669"/>
    <property type="project" value="TreeGrafter"/>
</dbReference>
<keyword evidence="1" id="KW-0472">Membrane</keyword>
<dbReference type="InterPro" id="IPR007543">
    <property type="entry name" value="LptD_C"/>
</dbReference>
<dbReference type="PANTHER" id="PTHR30189">
    <property type="entry name" value="LPS-ASSEMBLY PROTEIN"/>
    <property type="match status" value="1"/>
</dbReference>
<feature type="domain" description="LptD C-terminal" evidence="3">
    <location>
        <begin position="278"/>
        <end position="643"/>
    </location>
</feature>
<sequence>MAAPGPLAAQGIPGLDGRGVSSDEPVTFTAEEVEFDQNTDTVTARGRVEAWQGNRVIRADQFTYNRTTGVATATGNVVLIEPDGQILFAERAELSGGMRDAVLEGIRGLLAGNTRVAAAGARRTNGDITDLARVVYSPCNLCPEDPDRPPLWQLRAGIASLHSQEQRVRYRDASLEMFGVPLLYAPYFSHAAPGAPRISGFLSPTFGVTKLLGGFYEQPFYWVIDDSSDATIRATLSTEQIGGLGLAYRRRFNSGVISLDGSFGNLQGNDVDQEGIGWHFFSQGQFSLDETWRTGFALNRASSRDYLRAYRYGSPQVLTSNAFLEGFWGVQGYARADSRLYQSLLQTNTSSQVPLVLPYGYAEWLFARDPLGGQFRVDAQGYSITREQGTSSRRIGTRAAYELPLIGNAGEVWTIRTQADLLAGYVQDLQAAPFYGPPGQDGNWTNGNVRAAVDLRWPLARSAGEWGTQVLEPRVQVVTGPQTGRQTNIPAEDSLDLQFTDANLFELNRYPGRDLQEGGTRMDAAIRAAWLFPNGGQVEGLVGRSFRTSDEPLFPPGSGLENQRSDYVGRLRLAPVPWFEVIGRSRYSAETGEQQLWDITGTVFGNGYSVSAGYLGTQAAYNDSYPKRNEVSLGGFLQVNDNWRIGAFGRYDRFRDEPVAAQAVLAYEDECLIFETRLIRRWIQDPVTLQDDPTGTMLLFRVTLKTIGDFGIRAL</sequence>
<comment type="caution">
    <text evidence="4">The sequence shown here is derived from an EMBL/GenBank/DDBJ whole genome shotgun (WGS) entry which is preliminary data.</text>
</comment>
<dbReference type="PANTHER" id="PTHR30189:SF1">
    <property type="entry name" value="LPS-ASSEMBLY PROTEIN LPTD"/>
    <property type="match status" value="1"/>
</dbReference>
<dbReference type="Gene3D" id="2.60.450.10">
    <property type="entry name" value="Lipopolysaccharide (LPS) transport protein A like domain"/>
    <property type="match status" value="1"/>
</dbReference>
<dbReference type="Pfam" id="PF04453">
    <property type="entry name" value="LptD"/>
    <property type="match status" value="1"/>
</dbReference>